<feature type="transmembrane region" description="Helical" evidence="2">
    <location>
        <begin position="150"/>
        <end position="167"/>
    </location>
</feature>
<dbReference type="Proteomes" id="UP000638560">
    <property type="component" value="Unassembled WGS sequence"/>
</dbReference>
<dbReference type="EMBL" id="JADPUN010000271">
    <property type="protein sequence ID" value="MBF9133441.1"/>
    <property type="molecule type" value="Genomic_DNA"/>
</dbReference>
<feature type="transmembrane region" description="Helical" evidence="2">
    <location>
        <begin position="42"/>
        <end position="62"/>
    </location>
</feature>
<name>A0ABS0H543_9ACTN</name>
<proteinExistence type="predicted"/>
<keyword evidence="2" id="KW-0472">Membrane</keyword>
<evidence type="ECO:0000313" key="3">
    <source>
        <dbReference type="EMBL" id="MBF9133441.1"/>
    </source>
</evidence>
<evidence type="ECO:0000313" key="4">
    <source>
        <dbReference type="Proteomes" id="UP000638560"/>
    </source>
</evidence>
<organism evidence="3 4">
    <name type="scientific">Plantactinospora alkalitolerans</name>
    <dbReference type="NCBI Taxonomy" id="2789879"/>
    <lineage>
        <taxon>Bacteria</taxon>
        <taxon>Bacillati</taxon>
        <taxon>Actinomycetota</taxon>
        <taxon>Actinomycetes</taxon>
        <taxon>Micromonosporales</taxon>
        <taxon>Micromonosporaceae</taxon>
        <taxon>Plantactinospora</taxon>
    </lineage>
</organism>
<keyword evidence="2" id="KW-0812">Transmembrane</keyword>
<gene>
    <name evidence="3" type="ORF">I0C86_31450</name>
</gene>
<sequence length="265" mass="29354">MTHSTSGAAPAAVSGYSDPPASAVPPTGQPPKRAVSWWRRPWVLPLAVIAVAFVAFSLPPYLSFDPATSRVPEPGYRVHYPFLVAHVLFGSVALLSCGFQVWPWFRQRYPAAHRRIGRLYVFGGVLPAGVTGVVIGAISPFGPAVRVSNVLLALLWLVCTITGYRMARQRRFVDHRRWMIRSFALTASIITNRIYGAITAVVLWPQLATTFGGDEDELTRTIATIGAWSGWVVALLVAEWWLERGDMARRRAAAQRVDRPVRTHR</sequence>
<comment type="caution">
    <text evidence="3">The sequence shown here is derived from an EMBL/GenBank/DDBJ whole genome shotgun (WGS) entry which is preliminary data.</text>
</comment>
<accession>A0ABS0H543</accession>
<evidence type="ECO:0000256" key="2">
    <source>
        <dbReference type="SAM" id="Phobius"/>
    </source>
</evidence>
<feature type="transmembrane region" description="Helical" evidence="2">
    <location>
        <begin position="82"/>
        <end position="105"/>
    </location>
</feature>
<dbReference type="InterPro" id="IPR018750">
    <property type="entry name" value="DUF2306_membrane"/>
</dbReference>
<feature type="transmembrane region" description="Helical" evidence="2">
    <location>
        <begin position="222"/>
        <end position="242"/>
    </location>
</feature>
<keyword evidence="2" id="KW-1133">Transmembrane helix</keyword>
<feature type="transmembrane region" description="Helical" evidence="2">
    <location>
        <begin position="117"/>
        <end position="138"/>
    </location>
</feature>
<feature type="transmembrane region" description="Helical" evidence="2">
    <location>
        <begin position="179"/>
        <end position="202"/>
    </location>
</feature>
<dbReference type="Pfam" id="PF10067">
    <property type="entry name" value="DUF2306"/>
    <property type="match status" value="1"/>
</dbReference>
<reference evidence="3 4" key="1">
    <citation type="submission" date="2020-11" db="EMBL/GenBank/DDBJ databases">
        <title>A novel isolate from a Black sea contaminated sediment with potential to produce alkanes: Plantactinospora alkalitolerans sp. nov.</title>
        <authorList>
            <person name="Carro L."/>
            <person name="Veyisoglu A."/>
            <person name="Guven K."/>
            <person name="Schumann P."/>
            <person name="Klenk H.-P."/>
            <person name="Sahin N."/>
        </authorList>
    </citation>
    <scope>NUCLEOTIDE SEQUENCE [LARGE SCALE GENOMIC DNA]</scope>
    <source>
        <strain evidence="3 4">S1510</strain>
    </source>
</reference>
<evidence type="ECO:0000256" key="1">
    <source>
        <dbReference type="SAM" id="MobiDB-lite"/>
    </source>
</evidence>
<dbReference type="RefSeq" id="WP_196204948.1">
    <property type="nucleotide sequence ID" value="NZ_JADPUN010000271.1"/>
</dbReference>
<feature type="region of interest" description="Disordered" evidence="1">
    <location>
        <begin position="1"/>
        <end position="30"/>
    </location>
</feature>
<keyword evidence="4" id="KW-1185">Reference proteome</keyword>
<protein>
    <submittedName>
        <fullName evidence="3">DUF2306 domain-containing protein</fullName>
    </submittedName>
</protein>